<organism evidence="11 12">
    <name type="scientific">Streptomyces meridianus</name>
    <dbReference type="NCBI Taxonomy" id="2938945"/>
    <lineage>
        <taxon>Bacteria</taxon>
        <taxon>Bacillati</taxon>
        <taxon>Actinomycetota</taxon>
        <taxon>Actinomycetes</taxon>
        <taxon>Kitasatosporales</taxon>
        <taxon>Streptomycetaceae</taxon>
        <taxon>Streptomyces</taxon>
    </lineage>
</organism>
<dbReference type="SMART" id="SM00823">
    <property type="entry name" value="PKS_PP"/>
    <property type="match status" value="1"/>
</dbReference>
<dbReference type="InterPro" id="IPR013968">
    <property type="entry name" value="PKS_KR"/>
</dbReference>
<keyword evidence="4" id="KW-0808">Transferase</keyword>
<dbReference type="Pfam" id="PF21089">
    <property type="entry name" value="PKS_DH_N"/>
    <property type="match status" value="1"/>
</dbReference>
<dbReference type="InterPro" id="IPR020806">
    <property type="entry name" value="PKS_PP-bd"/>
</dbReference>
<evidence type="ECO:0000256" key="7">
    <source>
        <dbReference type="PROSITE-ProRule" id="PRU01363"/>
    </source>
</evidence>
<accession>A0ABT0X1A0</accession>
<dbReference type="InterPro" id="IPR042104">
    <property type="entry name" value="PKS_dehydratase_sf"/>
</dbReference>
<evidence type="ECO:0000256" key="1">
    <source>
        <dbReference type="ARBA" id="ARBA00004792"/>
    </source>
</evidence>
<dbReference type="InterPro" id="IPR049900">
    <property type="entry name" value="PKS_mFAS_DH"/>
</dbReference>
<dbReference type="SMART" id="SM00822">
    <property type="entry name" value="PKS_KR"/>
    <property type="match status" value="1"/>
</dbReference>
<keyword evidence="3" id="KW-0597">Phosphoprotein</keyword>
<dbReference type="Pfam" id="PF00698">
    <property type="entry name" value="Acyl_transf_1"/>
    <property type="match status" value="1"/>
</dbReference>
<reference evidence="11" key="1">
    <citation type="journal article" date="2023" name="Int. J. Syst. Evol. Microbiol.">
        <title>Streptomyces meridianus sp. nov. isolated from brackish water of the Tagus estuary in Alcochete, Portugal.</title>
        <authorList>
            <person name="Santos J.D.N."/>
            <person name="Klimek D."/>
            <person name="Calusinska M."/>
            <person name="Lobo Da Cunha A."/>
            <person name="Catita J."/>
            <person name="Goncalves H."/>
            <person name="Gonzalez I."/>
            <person name="Reyes F."/>
            <person name="Lage O.M."/>
        </authorList>
    </citation>
    <scope>NUCLEOTIDE SEQUENCE</scope>
    <source>
        <strain evidence="11">MTZ3.1</strain>
    </source>
</reference>
<dbReference type="InterPro" id="IPR020807">
    <property type="entry name" value="PKS_DH"/>
</dbReference>
<dbReference type="Gene3D" id="3.40.366.10">
    <property type="entry name" value="Malonyl-Coenzyme A Acyl Carrier Protein, domain 2"/>
    <property type="match status" value="1"/>
</dbReference>
<feature type="region of interest" description="Disordered" evidence="8">
    <location>
        <begin position="953"/>
        <end position="981"/>
    </location>
</feature>
<dbReference type="InterPro" id="IPR001227">
    <property type="entry name" value="Ac_transferase_dom_sf"/>
</dbReference>
<dbReference type="InterPro" id="IPR006162">
    <property type="entry name" value="Ppantetheine_attach_site"/>
</dbReference>
<dbReference type="PANTHER" id="PTHR43775">
    <property type="entry name" value="FATTY ACID SYNTHASE"/>
    <property type="match status" value="1"/>
</dbReference>
<dbReference type="InterPro" id="IPR049552">
    <property type="entry name" value="PKS_DH_N"/>
</dbReference>
<dbReference type="InterPro" id="IPR014043">
    <property type="entry name" value="Acyl_transferase_dom"/>
</dbReference>
<evidence type="ECO:0000256" key="5">
    <source>
        <dbReference type="ARBA" id="ARBA00023194"/>
    </source>
</evidence>
<evidence type="ECO:0000256" key="4">
    <source>
        <dbReference type="ARBA" id="ARBA00022679"/>
    </source>
</evidence>
<dbReference type="InterPro" id="IPR049551">
    <property type="entry name" value="PKS_DH_C"/>
</dbReference>
<keyword evidence="5" id="KW-0045">Antibiotic biosynthesis</keyword>
<dbReference type="EMBL" id="JAMQGM010000006">
    <property type="protein sequence ID" value="MCM2576339.1"/>
    <property type="molecule type" value="Genomic_DNA"/>
</dbReference>
<dbReference type="Pfam" id="PF22953">
    <property type="entry name" value="SpnB_Rossmann"/>
    <property type="match status" value="1"/>
</dbReference>
<evidence type="ECO:0000259" key="10">
    <source>
        <dbReference type="PROSITE" id="PS52019"/>
    </source>
</evidence>
<dbReference type="Pfam" id="PF08659">
    <property type="entry name" value="KR"/>
    <property type="match status" value="1"/>
</dbReference>
<dbReference type="InterPro" id="IPR036736">
    <property type="entry name" value="ACP-like_sf"/>
</dbReference>
<sequence>AMVAVEATEDEIAPHLTERVSIAAVNGPESVVVSGSEDEVLAIAARFAGQGRKTNRLSVSHAFHSPLMEPMLEEFRKVAESVTYAAPRIPIVSTVTGESVGDLDAGYWVEQVRAAVRFADAVRGLEQQGVRTFLEVGPDGVLTALARQSVENDDAVLVAAVRRNRPEAEAVVAALGRLHVTGAEVDWSAFFDGTGARRIDLPTYPFQRARYWMTAPATVADAAGIGQVATGHALVGAAVTSAENGSTVLTGRLALDTHPWLADHAVLDTVLLPGTAFIDMALRAGREVGYEQLDELTQEAPMLLPERGGIAVQVVLGVEESDRRSVAVYSRPEDAAADQPWTRHAGGFLTREAAPAEPDLEAWPPPGARPVDVSGMYEDLAGLGYGYGPLFRGLTAAWRRGDELFADVVLPDGRRSEAAGFGLHPALLDAALHVERVFDEGDAQADRTALPFAWSGVTLHAHGAAMLRVRLTKPGPDAVALRITDPTGAPVATVKSLVVREVSADRLSAGAGSEDMLFRTEWRAPQGGRTRPPATVGTVVVGGELAGHRSVADLDALARQGTVPPTVLLPASALPESGTDVPERTRTAICTLLATLARWLDDARFADSRLVLLTQDAAVTGRPGEAVDCVQASLWGVMRAAQAENPGRFVVLDLDATAASLTALPAVLATGESEAALREGDVLVPRLAAARPESGASAAPIAGDGDGTVLLTGGTGLLGGALARHLVTEHGVRHLLLAGRRGPDAPGALRLRDELTALGARVTLAAVDVADREALAALLAGIPDTHPLTAVVHAAGVMDNGLVGTLTEAQVTSVLRAKADAAWHLHDLTAHLDLDAFVLYSSVGGQILAGGQANYAAANVFLDALAHHRRAQGLPATSLAWGLWEGTAGAGLELDEADLRRMGRSGVAPLSFANGLDLFDKALLAPDPVLTPVQFDRPTLRARADEVPALLRGLAGTDTRPARRAPRPEPGAADTPGTAPAARKLAGLATEDRERYALELVRGHAAAVLGHHDPVAVAPDRGFTELGLDSLGAVELRNRLQTATGLRLSATVMFDYPDSTSLAARLLEELRPAPDTSDAATGADEAAVRRALASISSARLREAGLLDTLLALAGSTASDTSADTGSPVEDRSTAIQDMAVDDLVRAALADGN</sequence>
<feature type="active site" description="Proton donor; for dehydratase activity" evidence="7">
    <location>
        <position position="429"/>
    </location>
</feature>
<dbReference type="InterPro" id="IPR016035">
    <property type="entry name" value="Acyl_Trfase/lysoPLipase"/>
</dbReference>
<dbReference type="Gene3D" id="3.30.70.3290">
    <property type="match status" value="1"/>
</dbReference>
<protein>
    <submittedName>
        <fullName evidence="11">SDR family NAD(P)-dependent oxidoreductase</fullName>
    </submittedName>
</protein>
<feature type="domain" description="PKS/mFAS DH" evidence="10">
    <location>
        <begin position="232"/>
        <end position="508"/>
    </location>
</feature>
<feature type="compositionally biased region" description="Low complexity" evidence="8">
    <location>
        <begin position="970"/>
        <end position="981"/>
    </location>
</feature>
<comment type="pathway">
    <text evidence="1">Antibiotic biosynthesis.</text>
</comment>
<proteinExistence type="predicted"/>
<keyword evidence="6" id="KW-0511">Multifunctional enzyme</keyword>
<dbReference type="CDD" id="cd08956">
    <property type="entry name" value="KR_3_FAS_SDR_x"/>
    <property type="match status" value="1"/>
</dbReference>
<evidence type="ECO:0000259" key="9">
    <source>
        <dbReference type="PROSITE" id="PS50075"/>
    </source>
</evidence>
<dbReference type="InterPro" id="IPR050091">
    <property type="entry name" value="PKS_NRPS_Biosynth_Enz"/>
</dbReference>
<feature type="region of interest" description="N-terminal hotdog fold" evidence="7">
    <location>
        <begin position="232"/>
        <end position="356"/>
    </location>
</feature>
<keyword evidence="2" id="KW-0596">Phosphopantetheine</keyword>
<dbReference type="RefSeq" id="WP_251409083.1">
    <property type="nucleotide sequence ID" value="NZ_JAMQGM010000006.1"/>
</dbReference>
<dbReference type="SUPFAM" id="SSF47336">
    <property type="entry name" value="ACP-like"/>
    <property type="match status" value="1"/>
</dbReference>
<dbReference type="InterPro" id="IPR036291">
    <property type="entry name" value="NAD(P)-bd_dom_sf"/>
</dbReference>
<dbReference type="Gene3D" id="3.10.129.110">
    <property type="entry name" value="Polyketide synthase dehydratase"/>
    <property type="match status" value="1"/>
</dbReference>
<dbReference type="SMART" id="SM01294">
    <property type="entry name" value="PKS_PP_betabranch"/>
    <property type="match status" value="1"/>
</dbReference>
<feature type="active site" description="Proton acceptor; for dehydratase activity" evidence="7">
    <location>
        <position position="264"/>
    </location>
</feature>
<feature type="domain" description="Carrier" evidence="9">
    <location>
        <begin position="995"/>
        <end position="1070"/>
    </location>
</feature>
<dbReference type="InterPro" id="IPR009081">
    <property type="entry name" value="PP-bd_ACP"/>
</dbReference>
<dbReference type="SUPFAM" id="SSF51735">
    <property type="entry name" value="NAD(P)-binding Rossmann-fold domains"/>
    <property type="match status" value="2"/>
</dbReference>
<evidence type="ECO:0000256" key="3">
    <source>
        <dbReference type="ARBA" id="ARBA00022553"/>
    </source>
</evidence>
<evidence type="ECO:0000313" key="11">
    <source>
        <dbReference type="EMBL" id="MCM2576339.1"/>
    </source>
</evidence>
<dbReference type="Gene3D" id="3.40.50.720">
    <property type="entry name" value="NAD(P)-binding Rossmann-like Domain"/>
    <property type="match status" value="1"/>
</dbReference>
<dbReference type="Gene3D" id="1.10.1200.10">
    <property type="entry name" value="ACP-like"/>
    <property type="match status" value="1"/>
</dbReference>
<keyword evidence="12" id="KW-1185">Reference proteome</keyword>
<dbReference type="Pfam" id="PF14765">
    <property type="entry name" value="PS-DH"/>
    <property type="match status" value="1"/>
</dbReference>
<comment type="caution">
    <text evidence="11">The sequence shown here is derived from an EMBL/GenBank/DDBJ whole genome shotgun (WGS) entry which is preliminary data.</text>
</comment>
<evidence type="ECO:0000313" key="12">
    <source>
        <dbReference type="Proteomes" id="UP001167160"/>
    </source>
</evidence>
<feature type="non-terminal residue" evidence="11">
    <location>
        <position position="1"/>
    </location>
</feature>
<name>A0ABT0X1A0_9ACTN</name>
<dbReference type="PROSITE" id="PS00012">
    <property type="entry name" value="PHOSPHOPANTETHEINE"/>
    <property type="match status" value="1"/>
</dbReference>
<dbReference type="InterPro" id="IPR057326">
    <property type="entry name" value="KR_dom"/>
</dbReference>
<dbReference type="Proteomes" id="UP001167160">
    <property type="component" value="Unassembled WGS sequence"/>
</dbReference>
<evidence type="ECO:0000256" key="2">
    <source>
        <dbReference type="ARBA" id="ARBA00022450"/>
    </source>
</evidence>
<dbReference type="SUPFAM" id="SSF52151">
    <property type="entry name" value="FabD/lysophospholipase-like"/>
    <property type="match status" value="1"/>
</dbReference>
<gene>
    <name evidence="11" type="ORF">M1E25_03035</name>
</gene>
<dbReference type="SMART" id="SM00827">
    <property type="entry name" value="PKS_AT"/>
    <property type="match status" value="1"/>
</dbReference>
<evidence type="ECO:0000256" key="8">
    <source>
        <dbReference type="SAM" id="MobiDB-lite"/>
    </source>
</evidence>
<dbReference type="InterPro" id="IPR055123">
    <property type="entry name" value="SpnB-like_Rossmann"/>
</dbReference>
<dbReference type="SMART" id="SM00826">
    <property type="entry name" value="PKS_DH"/>
    <property type="match status" value="1"/>
</dbReference>
<feature type="region of interest" description="C-terminal hotdog fold" evidence="7">
    <location>
        <begin position="368"/>
        <end position="508"/>
    </location>
</feature>
<dbReference type="PROSITE" id="PS50075">
    <property type="entry name" value="CARRIER"/>
    <property type="match status" value="1"/>
</dbReference>
<dbReference type="Pfam" id="PF00550">
    <property type="entry name" value="PP-binding"/>
    <property type="match status" value="1"/>
</dbReference>
<evidence type="ECO:0000256" key="6">
    <source>
        <dbReference type="ARBA" id="ARBA00023268"/>
    </source>
</evidence>
<dbReference type="PROSITE" id="PS52019">
    <property type="entry name" value="PKS_MFAS_DH"/>
    <property type="match status" value="1"/>
</dbReference>
<dbReference type="PANTHER" id="PTHR43775:SF51">
    <property type="entry name" value="INACTIVE PHENOLPHTHIOCEROL SYNTHESIS POLYKETIDE SYNTHASE TYPE I PKS1-RELATED"/>
    <property type="match status" value="1"/>
</dbReference>